<evidence type="ECO:0000259" key="2">
    <source>
        <dbReference type="Pfam" id="PF07670"/>
    </source>
</evidence>
<sequence>MTNPTPAQQPHAEAPGISGYISLLFAIIFFSGVAASANWWGIFDFTTLNGAFGKVVGSVAEKNGEIAAAMTNFRGKGGSGAIDGFMFALSLVPTIMFAMAMITIFEHYGALRAARQMLTPILRPLLGLPGSTALAMIASLQSTDGGAALTRQLKDAGEIDENETTLFATFQMTADASITNFFSSGAVLFTLLAANGEPAVPVSLGLCLGIILLGKVFSTNLMRLILIRKSRKA</sequence>
<feature type="transmembrane region" description="Helical" evidence="1">
    <location>
        <begin position="178"/>
        <end position="196"/>
    </location>
</feature>
<gene>
    <name evidence="3" type="ORF">GBM96_07055</name>
</gene>
<evidence type="ECO:0000256" key="1">
    <source>
        <dbReference type="SAM" id="Phobius"/>
    </source>
</evidence>
<dbReference type="RefSeq" id="WP_139687409.1">
    <property type="nucleotide sequence ID" value="NZ_WEHW01000022.1"/>
</dbReference>
<reference evidence="3 4" key="1">
    <citation type="submission" date="2019-10" db="EMBL/GenBank/DDBJ databases">
        <title>Genome diversity of Sutterella seckii.</title>
        <authorList>
            <person name="Chaplin A.V."/>
            <person name="Sokolova S.R."/>
            <person name="Mosin K.A."/>
            <person name="Ivanova E.L."/>
            <person name="Kochetkova T.O."/>
            <person name="Goltsov A.Y."/>
            <person name="Trofimov D.Y."/>
            <person name="Efimov B.A."/>
        </authorList>
    </citation>
    <scope>NUCLEOTIDE SEQUENCE [LARGE SCALE GENOMIC DNA]</scope>
    <source>
        <strain evidence="3 4">ASD3426</strain>
    </source>
</reference>
<comment type="caution">
    <text evidence="3">The sequence shown here is derived from an EMBL/GenBank/DDBJ whole genome shotgun (WGS) entry which is preliminary data.</text>
</comment>
<name>A0AAI9SBP6_9BURK</name>
<feature type="transmembrane region" description="Helical" evidence="1">
    <location>
        <begin position="202"/>
        <end position="226"/>
    </location>
</feature>
<evidence type="ECO:0000313" key="3">
    <source>
        <dbReference type="EMBL" id="KAB7651044.1"/>
    </source>
</evidence>
<keyword evidence="1" id="KW-0812">Transmembrane</keyword>
<evidence type="ECO:0000313" key="4">
    <source>
        <dbReference type="Proteomes" id="UP000469462"/>
    </source>
</evidence>
<dbReference type="AlphaFoldDB" id="A0AAI9SBP6"/>
<feature type="transmembrane region" description="Helical" evidence="1">
    <location>
        <begin position="85"/>
        <end position="105"/>
    </location>
</feature>
<accession>A0AAI9SBP6</accession>
<dbReference type="EMBL" id="WEHW01000022">
    <property type="protein sequence ID" value="KAB7651044.1"/>
    <property type="molecule type" value="Genomic_DNA"/>
</dbReference>
<feature type="domain" description="Nucleoside transporter/FeoB GTPase Gate" evidence="2">
    <location>
        <begin position="89"/>
        <end position="179"/>
    </location>
</feature>
<keyword evidence="1" id="KW-1133">Transmembrane helix</keyword>
<dbReference type="InterPro" id="IPR011642">
    <property type="entry name" value="Gate_dom"/>
</dbReference>
<proteinExistence type="predicted"/>
<dbReference type="Pfam" id="PF07670">
    <property type="entry name" value="Gate"/>
    <property type="match status" value="1"/>
</dbReference>
<feature type="transmembrane region" description="Helical" evidence="1">
    <location>
        <begin position="20"/>
        <end position="42"/>
    </location>
</feature>
<protein>
    <recommendedName>
        <fullName evidence="2">Nucleoside transporter/FeoB GTPase Gate domain-containing protein</fullName>
    </recommendedName>
</protein>
<keyword evidence="4" id="KW-1185">Reference proteome</keyword>
<dbReference type="Proteomes" id="UP000469462">
    <property type="component" value="Unassembled WGS sequence"/>
</dbReference>
<keyword evidence="1" id="KW-0472">Membrane</keyword>
<organism evidence="3 4">
    <name type="scientific">Sutterella seckii</name>
    <dbReference type="NCBI Taxonomy" id="1944635"/>
    <lineage>
        <taxon>Bacteria</taxon>
        <taxon>Pseudomonadati</taxon>
        <taxon>Pseudomonadota</taxon>
        <taxon>Betaproteobacteria</taxon>
        <taxon>Burkholderiales</taxon>
        <taxon>Sutterellaceae</taxon>
        <taxon>Sutterella</taxon>
    </lineage>
</organism>